<feature type="active site" description="Proton donor" evidence="5">
    <location>
        <position position="237"/>
    </location>
</feature>
<keyword evidence="8" id="KW-1185">Reference proteome</keyword>
<comment type="cofactor">
    <cofactor evidence="5">
        <name>Zn(2+)</name>
        <dbReference type="ChEBI" id="CHEBI:29105"/>
    </cofactor>
    <text evidence="5">Binds 1 zinc ion per subunit.</text>
</comment>
<dbReference type="InterPro" id="IPR032466">
    <property type="entry name" value="Metal_Hydrolase"/>
</dbReference>
<keyword evidence="3 5" id="KW-0862">Zinc</keyword>
<feature type="site" description="Important for catalytic activity" evidence="5">
    <location>
        <position position="258"/>
    </location>
</feature>
<evidence type="ECO:0000256" key="4">
    <source>
        <dbReference type="ARBA" id="ARBA00023080"/>
    </source>
</evidence>
<dbReference type="GO" id="GO:0043103">
    <property type="term" value="P:hypoxanthine salvage"/>
    <property type="evidence" value="ECO:0007669"/>
    <property type="project" value="UniProtKB-UniRule"/>
</dbReference>
<evidence type="ECO:0000313" key="7">
    <source>
        <dbReference type="EMBL" id="SDK05484.1"/>
    </source>
</evidence>
<dbReference type="NCBIfam" id="NF006850">
    <property type="entry name" value="PRK09358.1-6"/>
    <property type="match status" value="1"/>
</dbReference>
<comment type="similarity">
    <text evidence="5">Belongs to the metallo-dependent hydrolases superfamily. Adenosine and AMP deaminases family. Adenine deaminase type 2 subfamily.</text>
</comment>
<evidence type="ECO:0000259" key="6">
    <source>
        <dbReference type="Pfam" id="PF00962"/>
    </source>
</evidence>
<dbReference type="InterPro" id="IPR006330">
    <property type="entry name" value="Ado/ade_deaminase"/>
</dbReference>
<accession>A0A1G8YSR0</accession>
<dbReference type="EC" id="3.5.4.2" evidence="5"/>
<dbReference type="EMBL" id="FNFM01000004">
    <property type="protein sequence ID" value="SDK05484.1"/>
    <property type="molecule type" value="Genomic_DNA"/>
</dbReference>
<dbReference type="InterPro" id="IPR001365">
    <property type="entry name" value="A_deaminase_dom"/>
</dbReference>
<dbReference type="GO" id="GO:0006146">
    <property type="term" value="P:adenine catabolic process"/>
    <property type="evidence" value="ECO:0007669"/>
    <property type="project" value="UniProtKB-UniRule"/>
</dbReference>
<feature type="binding site" evidence="5">
    <location>
        <position position="315"/>
    </location>
    <ligand>
        <name>Zn(2+)</name>
        <dbReference type="ChEBI" id="CHEBI:29105"/>
        <note>catalytic</note>
    </ligand>
</feature>
<organism evidence="7 8">
    <name type="scientific">Actinopolyspora mzabensis</name>
    <dbReference type="NCBI Taxonomy" id="995066"/>
    <lineage>
        <taxon>Bacteria</taxon>
        <taxon>Bacillati</taxon>
        <taxon>Actinomycetota</taxon>
        <taxon>Actinomycetes</taxon>
        <taxon>Actinopolysporales</taxon>
        <taxon>Actinopolysporaceae</taxon>
        <taxon>Actinopolyspora</taxon>
    </lineage>
</organism>
<gene>
    <name evidence="7" type="ORF">SAMN04487820_10426</name>
</gene>
<dbReference type="AlphaFoldDB" id="A0A1G8YSR0"/>
<dbReference type="GO" id="GO:0008270">
    <property type="term" value="F:zinc ion binding"/>
    <property type="evidence" value="ECO:0007669"/>
    <property type="project" value="UniProtKB-UniRule"/>
</dbReference>
<evidence type="ECO:0000256" key="2">
    <source>
        <dbReference type="ARBA" id="ARBA00022801"/>
    </source>
</evidence>
<dbReference type="CDD" id="cd01320">
    <property type="entry name" value="ADA"/>
    <property type="match status" value="1"/>
</dbReference>
<dbReference type="Proteomes" id="UP000199213">
    <property type="component" value="Unassembled WGS sequence"/>
</dbReference>
<dbReference type="NCBIfam" id="TIGR01430">
    <property type="entry name" value="aden_deam"/>
    <property type="match status" value="1"/>
</dbReference>
<sequence length="370" mass="40827">MACGVGNATSRRWAPRGTGRNSYVYLLRFAATGRDETLSAETSTALRVPKTELHIHIEGALEPELTFALAERNGLTLPYAGVEELRGKYEFGDLQSFLDLYYTGMNVLRSAADFTELADDYLARAAAQGVRHAEIFFDPQAHTTRGVALETVLDGLEASLASSERRFGISTELIACFLRDRGSEEAARMLDELLEHRQRIIGIGLDSAELGHPPGDFAAVFSRARQAGLRLVAHAGEEGPADYVWQALDVLGVERVDHGVRALDDHELVSRLARDRVPLTVCPLSNVRLRGVENLREHPLPRLVDAGVITTINSDDPSYFGGYVGDNFRAIERELGFGETALREFARNSVEASFLRESRREQLLSEIESA</sequence>
<dbReference type="SUPFAM" id="SSF51556">
    <property type="entry name" value="Metallo-dependent hydrolases"/>
    <property type="match status" value="1"/>
</dbReference>
<keyword evidence="4 5" id="KW-0546">Nucleotide metabolism</keyword>
<dbReference type="Gene3D" id="3.20.20.140">
    <property type="entry name" value="Metal-dependent hydrolases"/>
    <property type="match status" value="1"/>
</dbReference>
<feature type="binding site" evidence="5">
    <location>
        <position position="56"/>
    </location>
    <ligand>
        <name>Zn(2+)</name>
        <dbReference type="ChEBI" id="CHEBI:29105"/>
        <note>catalytic</note>
    </ligand>
</feature>
<feature type="binding site" evidence="5">
    <location>
        <position position="54"/>
    </location>
    <ligand>
        <name>Zn(2+)</name>
        <dbReference type="ChEBI" id="CHEBI:29105"/>
        <note>catalytic</note>
    </ligand>
</feature>
<dbReference type="PANTHER" id="PTHR43114:SF6">
    <property type="entry name" value="ADENINE DEAMINASE"/>
    <property type="match status" value="1"/>
</dbReference>
<keyword evidence="2 5" id="KW-0378">Hydrolase</keyword>
<evidence type="ECO:0000256" key="3">
    <source>
        <dbReference type="ARBA" id="ARBA00022833"/>
    </source>
</evidence>
<dbReference type="InterPro" id="IPR028892">
    <property type="entry name" value="ADE"/>
</dbReference>
<dbReference type="PANTHER" id="PTHR43114">
    <property type="entry name" value="ADENINE DEAMINASE"/>
    <property type="match status" value="1"/>
</dbReference>
<feature type="binding site" evidence="5">
    <location>
        <position position="234"/>
    </location>
    <ligand>
        <name>Zn(2+)</name>
        <dbReference type="ChEBI" id="CHEBI:29105"/>
        <note>catalytic</note>
    </ligand>
</feature>
<proteinExistence type="inferred from homology"/>
<evidence type="ECO:0000256" key="5">
    <source>
        <dbReference type="HAMAP-Rule" id="MF_01962"/>
    </source>
</evidence>
<comment type="function">
    <text evidence="5">Catalyzes the hydrolytic deamination of adenine to hypoxanthine. Plays an important role in the purine salvage pathway and in nitrogen catabolism.</text>
</comment>
<protein>
    <recommendedName>
        <fullName evidence="5">Adenine deaminase</fullName>
        <shortName evidence="5">ADE</shortName>
        <ecNumber evidence="5">3.5.4.2</ecNumber>
    </recommendedName>
    <alternativeName>
        <fullName evidence="5">Adenine aminohydrolase</fullName>
        <shortName evidence="5">AAH</shortName>
    </alternativeName>
</protein>
<comment type="catalytic activity">
    <reaction evidence="5">
        <text>adenine + H2O + H(+) = hypoxanthine + NH4(+)</text>
        <dbReference type="Rhea" id="RHEA:23688"/>
        <dbReference type="ChEBI" id="CHEBI:15377"/>
        <dbReference type="ChEBI" id="CHEBI:15378"/>
        <dbReference type="ChEBI" id="CHEBI:16708"/>
        <dbReference type="ChEBI" id="CHEBI:17368"/>
        <dbReference type="ChEBI" id="CHEBI:28938"/>
        <dbReference type="EC" id="3.5.4.2"/>
    </reaction>
</comment>
<dbReference type="GO" id="GO:0009117">
    <property type="term" value="P:nucleotide metabolic process"/>
    <property type="evidence" value="ECO:0007669"/>
    <property type="project" value="UniProtKB-KW"/>
</dbReference>
<evidence type="ECO:0000313" key="8">
    <source>
        <dbReference type="Proteomes" id="UP000199213"/>
    </source>
</evidence>
<dbReference type="GO" id="GO:0000034">
    <property type="term" value="F:adenine deaminase activity"/>
    <property type="evidence" value="ECO:0007669"/>
    <property type="project" value="UniProtKB-UniRule"/>
</dbReference>
<dbReference type="HAMAP" id="MF_01962">
    <property type="entry name" value="Adenine_deaminase"/>
    <property type="match status" value="1"/>
</dbReference>
<feature type="binding site" evidence="5">
    <location>
        <position position="316"/>
    </location>
    <ligand>
        <name>substrate</name>
    </ligand>
</feature>
<feature type="domain" description="Adenosine deaminase" evidence="6">
    <location>
        <begin position="49"/>
        <end position="368"/>
    </location>
</feature>
<name>A0A1G8YSR0_ACTMZ</name>
<dbReference type="Pfam" id="PF00962">
    <property type="entry name" value="A_deaminase"/>
    <property type="match status" value="1"/>
</dbReference>
<evidence type="ECO:0000256" key="1">
    <source>
        <dbReference type="ARBA" id="ARBA00022723"/>
    </source>
</evidence>
<reference evidence="8" key="1">
    <citation type="submission" date="2016-10" db="EMBL/GenBank/DDBJ databases">
        <authorList>
            <person name="Varghese N."/>
            <person name="Submissions S."/>
        </authorList>
    </citation>
    <scope>NUCLEOTIDE SEQUENCE [LARGE SCALE GENOMIC DNA]</scope>
    <source>
        <strain evidence="8">DSM 45460</strain>
    </source>
</reference>
<dbReference type="GO" id="GO:0005829">
    <property type="term" value="C:cytosol"/>
    <property type="evidence" value="ECO:0007669"/>
    <property type="project" value="TreeGrafter"/>
</dbReference>
<keyword evidence="1 5" id="KW-0479">Metal-binding</keyword>